<dbReference type="AlphaFoldDB" id="A0A0U1LN48"/>
<reference evidence="2 3" key="1">
    <citation type="submission" date="2015-04" db="EMBL/GenBank/DDBJ databases">
        <authorList>
            <person name="Syromyatnikov M.Y."/>
            <person name="Popov V.N."/>
        </authorList>
    </citation>
    <scope>NUCLEOTIDE SEQUENCE [LARGE SCALE GENOMIC DNA]</scope>
    <source>
        <strain evidence="2">WF-38-12</strain>
    </source>
</reference>
<evidence type="ECO:0000256" key="1">
    <source>
        <dbReference type="SAM" id="MobiDB-lite"/>
    </source>
</evidence>
<accession>A0A0U1LN48</accession>
<protein>
    <submittedName>
        <fullName evidence="2">Glycogen debranching enzyme</fullName>
    </submittedName>
</protein>
<proteinExistence type="predicted"/>
<evidence type="ECO:0000313" key="3">
    <source>
        <dbReference type="Proteomes" id="UP000054383"/>
    </source>
</evidence>
<gene>
    <name evidence="2" type="ORF">PISL3812_01704</name>
</gene>
<feature type="compositionally biased region" description="Polar residues" evidence="1">
    <location>
        <begin position="114"/>
        <end position="133"/>
    </location>
</feature>
<dbReference type="EMBL" id="CVMT01000001">
    <property type="protein sequence ID" value="CRG84413.1"/>
    <property type="molecule type" value="Genomic_DNA"/>
</dbReference>
<evidence type="ECO:0000313" key="2">
    <source>
        <dbReference type="EMBL" id="CRG84413.1"/>
    </source>
</evidence>
<feature type="region of interest" description="Disordered" evidence="1">
    <location>
        <begin position="17"/>
        <end position="46"/>
    </location>
</feature>
<organism evidence="2 3">
    <name type="scientific">Talaromyces islandicus</name>
    <name type="common">Penicillium islandicum</name>
    <dbReference type="NCBI Taxonomy" id="28573"/>
    <lineage>
        <taxon>Eukaryota</taxon>
        <taxon>Fungi</taxon>
        <taxon>Dikarya</taxon>
        <taxon>Ascomycota</taxon>
        <taxon>Pezizomycotina</taxon>
        <taxon>Eurotiomycetes</taxon>
        <taxon>Eurotiomycetidae</taxon>
        <taxon>Eurotiales</taxon>
        <taxon>Trichocomaceae</taxon>
        <taxon>Talaromyces</taxon>
        <taxon>Talaromyces sect. Islandici</taxon>
    </lineage>
</organism>
<feature type="region of interest" description="Disordered" evidence="1">
    <location>
        <begin position="94"/>
        <end position="157"/>
    </location>
</feature>
<dbReference type="STRING" id="28573.A0A0U1LN48"/>
<name>A0A0U1LN48_TALIS</name>
<keyword evidence="3" id="KW-1185">Reference proteome</keyword>
<dbReference type="OrthoDB" id="9994905at2759"/>
<dbReference type="Proteomes" id="UP000054383">
    <property type="component" value="Unassembled WGS sequence"/>
</dbReference>
<sequence length="668" mass="73881">MFSLNLLESIAAFFRPATPEGAPSSSPASSSSESCAHPSAVKQLQPKQEAVKPVLCRHYVYFNARAQKSGHSSSSTTTTTSSTAATTIATATTTTETAATTKDSRDLSAPDSKSFPNSKPLSSGMSSVETASTTDHDCTPESLAAKTNGEQSMPVPNQGATVKISASTSWRGRLHHKSSQRFAAVKNALLHRRSHPNVPVIQEQRKVSDVTIRSENTVLRRPSRREDSPIAMQSRSLPDDFVPHCTSTEKIKIPKGRRIPEYSFRDFSGITQGSGCSEYMPPALCSLPSYMLHERLFSNMGLENRQEKALNDFNHLAKFGHFYSLIPPEYDPINSQETTRPKPSRRKAILHKVRSMRSGFRLKGGQQGPSLRRVKTFTGLSRQFYSMDSLKGKSLETLARLGGYSVLTFPGDFVPALMRLPACLVSMIDYLRLYSTKSRNVFFDPGDRAVASRIYEHFASQVLSAEKEQEIVDITMRKSGFPSEAVGFGSEEESFLRGRFHVLPVAWAFKHVLAGIPGGILGSPRLYLTLVDLSTQRFPDEPPDLPEGHSYWSRPSVSQTRVRAIALAILALTSDMQLDLICAVFGLCSLLDYATSQLIEGCQERELPEEAWAGLLTRQRIVQAFAPLLAGELFAVDEEDFQKEASFVMNMMMVNWRAVSRQLRAFDG</sequence>
<feature type="compositionally biased region" description="Polar residues" evidence="1">
    <location>
        <begin position="148"/>
        <end position="157"/>
    </location>
</feature>
<feature type="compositionally biased region" description="Low complexity" evidence="1">
    <location>
        <begin position="17"/>
        <end position="40"/>
    </location>
</feature>